<dbReference type="EMBL" id="CADCUH010000044">
    <property type="protein sequence ID" value="CAA9328153.1"/>
    <property type="molecule type" value="Genomic_DNA"/>
</dbReference>
<feature type="compositionally biased region" description="Basic residues" evidence="1">
    <location>
        <begin position="108"/>
        <end position="124"/>
    </location>
</feature>
<evidence type="ECO:0000256" key="1">
    <source>
        <dbReference type="SAM" id="MobiDB-lite"/>
    </source>
</evidence>
<dbReference type="AlphaFoldDB" id="A0A6J4LAB9"/>
<gene>
    <name evidence="2" type="ORF">AVDCRST_MAG36-787</name>
</gene>
<feature type="compositionally biased region" description="Low complexity" evidence="1">
    <location>
        <begin position="65"/>
        <end position="76"/>
    </location>
</feature>
<feature type="compositionally biased region" description="Basic residues" evidence="1">
    <location>
        <begin position="81"/>
        <end position="91"/>
    </location>
</feature>
<proteinExistence type="predicted"/>
<feature type="non-terminal residue" evidence="2">
    <location>
        <position position="1"/>
    </location>
</feature>
<feature type="non-terminal residue" evidence="2">
    <location>
        <position position="124"/>
    </location>
</feature>
<sequence length="124" mass="13872">DRLPERHLRQARPRRPPDAGRRAAASARPRGGAPPRLQGHPRLGRVHQQAAHLHQRPGDHRQEAGLHLAAAQQGAGVERRDRRHLRPRLRARPLVQRPGSGAAGVQGQRRHPPHRPAHRPPRAL</sequence>
<name>A0A6J4LAB9_9ACTN</name>
<protein>
    <submittedName>
        <fullName evidence="2">Phage protein</fullName>
    </submittedName>
</protein>
<feature type="region of interest" description="Disordered" evidence="1">
    <location>
        <begin position="1"/>
        <end position="124"/>
    </location>
</feature>
<accession>A0A6J4LAB9</accession>
<organism evidence="2">
    <name type="scientific">uncultured Nocardioidaceae bacterium</name>
    <dbReference type="NCBI Taxonomy" id="253824"/>
    <lineage>
        <taxon>Bacteria</taxon>
        <taxon>Bacillati</taxon>
        <taxon>Actinomycetota</taxon>
        <taxon>Actinomycetes</taxon>
        <taxon>Propionibacteriales</taxon>
        <taxon>Nocardioidaceae</taxon>
        <taxon>environmental samples</taxon>
    </lineage>
</organism>
<feature type="compositionally biased region" description="Low complexity" evidence="1">
    <location>
        <begin position="22"/>
        <end position="36"/>
    </location>
</feature>
<reference evidence="2" key="1">
    <citation type="submission" date="2020-02" db="EMBL/GenBank/DDBJ databases">
        <authorList>
            <person name="Meier V. D."/>
        </authorList>
    </citation>
    <scope>NUCLEOTIDE SEQUENCE</scope>
    <source>
        <strain evidence="2">AVDCRST_MAG36</strain>
    </source>
</reference>
<evidence type="ECO:0000313" key="2">
    <source>
        <dbReference type="EMBL" id="CAA9328153.1"/>
    </source>
</evidence>